<feature type="region of interest" description="Disordered" evidence="1">
    <location>
        <begin position="394"/>
        <end position="413"/>
    </location>
</feature>
<evidence type="ECO:0000256" key="2">
    <source>
        <dbReference type="SAM" id="Phobius"/>
    </source>
</evidence>
<feature type="compositionally biased region" description="Basic and acidic residues" evidence="1">
    <location>
        <begin position="37"/>
        <end position="49"/>
    </location>
</feature>
<feature type="region of interest" description="Disordered" evidence="1">
    <location>
        <begin position="1"/>
        <end position="53"/>
    </location>
</feature>
<evidence type="ECO:0000313" key="4">
    <source>
        <dbReference type="Proteomes" id="UP000309038"/>
    </source>
</evidence>
<evidence type="ECO:0000313" key="3">
    <source>
        <dbReference type="EMBL" id="THG95076.1"/>
    </source>
</evidence>
<feature type="transmembrane region" description="Helical" evidence="2">
    <location>
        <begin position="107"/>
        <end position="135"/>
    </location>
</feature>
<dbReference type="AlphaFoldDB" id="A0A4S4KAU6"/>
<dbReference type="Proteomes" id="UP000309038">
    <property type="component" value="Unassembled WGS sequence"/>
</dbReference>
<accession>A0A4S4KAU6</accession>
<feature type="compositionally biased region" description="Acidic residues" evidence="1">
    <location>
        <begin position="508"/>
        <end position="541"/>
    </location>
</feature>
<keyword evidence="4" id="KW-1185">Reference proteome</keyword>
<organism evidence="3 4">
    <name type="scientific">Hermanssonia centrifuga</name>
    <dbReference type="NCBI Taxonomy" id="98765"/>
    <lineage>
        <taxon>Eukaryota</taxon>
        <taxon>Fungi</taxon>
        <taxon>Dikarya</taxon>
        <taxon>Basidiomycota</taxon>
        <taxon>Agaricomycotina</taxon>
        <taxon>Agaricomycetes</taxon>
        <taxon>Polyporales</taxon>
        <taxon>Meruliaceae</taxon>
        <taxon>Hermanssonia</taxon>
    </lineage>
</organism>
<name>A0A4S4KAU6_9APHY</name>
<keyword evidence="2" id="KW-1133">Transmembrane helix</keyword>
<evidence type="ECO:0000256" key="1">
    <source>
        <dbReference type="SAM" id="MobiDB-lite"/>
    </source>
</evidence>
<protein>
    <submittedName>
        <fullName evidence="3">Uncharacterized protein</fullName>
    </submittedName>
</protein>
<sequence length="617" mass="68926">MGMFNEPGPSSEPFYGGRKPTPRSVRIVSLQNSMAQADRDQHPRRESTDPSRMLAGAQARVWSRATSAGMSPTLLSSAQYPRLVRPRFRSSSLHPELLRNPSWRMRLWFFLFPIFVFLHIPLQTYFDFNAVFILLLVAKYPNPYAPGVPGSGRNWALGAAAYIACWVTQIFVVFVVYELIYSFVRRWRVKRPLMLPLYLSSPAFNLAAMTSYTNFCFLYHIRLSAFAQEHGNLRDGLAETFYYYSQNLPTVALLLPRAALSLALLLAFWSPQAGELALADAGISPRDGTFFRASDQTLTNYARGVLIANAAWTAWRVLVLFLSWIGVWVFSGQGCAGICGPRYRWEEDDVEKTVSAFADNLSDTDVLPWSWRECTLLRVVDAYEFCLTNKHPRTAGEKKECTPSDSRGGTAPYEGMDKVFAAIGLGGGPQPARRGVLSDDLFASPEPEEEPEEPSHQATVTLPAPAVQAREKHTSGPSGPLTKLPYPFVGHKAQVSSEDVVPFPPSPEPEEDREVPISDDVEGDEEEEEEQEGEEESEDAESEGRSEGRRTSGSMSSLGRPVSSSRYPFQFRKPPARDPLNPFKINPIPIHPALAIYTFYRESRVIGFTISTVVERS</sequence>
<feature type="region of interest" description="Disordered" evidence="1">
    <location>
        <begin position="467"/>
        <end position="580"/>
    </location>
</feature>
<reference evidence="3 4" key="1">
    <citation type="submission" date="2019-02" db="EMBL/GenBank/DDBJ databases">
        <title>Genome sequencing of the rare red list fungi Phlebia centrifuga.</title>
        <authorList>
            <person name="Buettner E."/>
            <person name="Kellner H."/>
        </authorList>
    </citation>
    <scope>NUCLEOTIDE SEQUENCE [LARGE SCALE GENOMIC DNA]</scope>
    <source>
        <strain evidence="3 4">DSM 108282</strain>
    </source>
</reference>
<gene>
    <name evidence="3" type="ORF">EW026_g6508</name>
</gene>
<feature type="transmembrane region" description="Helical" evidence="2">
    <location>
        <begin position="155"/>
        <end position="177"/>
    </location>
</feature>
<keyword evidence="2" id="KW-0472">Membrane</keyword>
<comment type="caution">
    <text evidence="3">The sequence shown here is derived from an EMBL/GenBank/DDBJ whole genome shotgun (WGS) entry which is preliminary data.</text>
</comment>
<proteinExistence type="predicted"/>
<keyword evidence="2" id="KW-0812">Transmembrane</keyword>
<dbReference type="EMBL" id="SGPJ01000361">
    <property type="protein sequence ID" value="THG95076.1"/>
    <property type="molecule type" value="Genomic_DNA"/>
</dbReference>
<feature type="transmembrane region" description="Helical" evidence="2">
    <location>
        <begin position="313"/>
        <end position="331"/>
    </location>
</feature>